<dbReference type="PROSITE" id="PS00648">
    <property type="entry name" value="RIBONUCLEASE_P"/>
    <property type="match status" value="1"/>
</dbReference>
<dbReference type="InterPro" id="IPR020568">
    <property type="entry name" value="Ribosomal_Su5_D2-typ_SF"/>
</dbReference>
<dbReference type="GO" id="GO:0030677">
    <property type="term" value="C:ribonuclease P complex"/>
    <property type="evidence" value="ECO:0007669"/>
    <property type="project" value="TreeGrafter"/>
</dbReference>
<evidence type="ECO:0000256" key="9">
    <source>
        <dbReference type="SAM" id="MobiDB-lite"/>
    </source>
</evidence>
<evidence type="ECO:0000256" key="8">
    <source>
        <dbReference type="NCBIfam" id="TIGR00188"/>
    </source>
</evidence>
<dbReference type="STRING" id="582899.Hden_3423"/>
<evidence type="ECO:0000256" key="5">
    <source>
        <dbReference type="ARBA" id="ARBA00022801"/>
    </source>
</evidence>
<dbReference type="HAMAP" id="MF_00227">
    <property type="entry name" value="RNase_P"/>
    <property type="match status" value="1"/>
</dbReference>
<dbReference type="EMBL" id="CP002083">
    <property type="protein sequence ID" value="ADJ25216.1"/>
    <property type="molecule type" value="Genomic_DNA"/>
</dbReference>
<dbReference type="PANTHER" id="PTHR33992">
    <property type="entry name" value="RIBONUCLEASE P PROTEIN COMPONENT"/>
    <property type="match status" value="1"/>
</dbReference>
<evidence type="ECO:0000256" key="2">
    <source>
        <dbReference type="ARBA" id="ARBA00022694"/>
    </source>
</evidence>
<dbReference type="KEGG" id="hdn:Hden_3423"/>
<dbReference type="GO" id="GO:0004526">
    <property type="term" value="F:ribonuclease P activity"/>
    <property type="evidence" value="ECO:0007669"/>
    <property type="project" value="UniProtKB-UniRule"/>
</dbReference>
<name>D8JXN5_HYPDA</name>
<keyword evidence="11" id="KW-1185">Reference proteome</keyword>
<dbReference type="Gene3D" id="3.30.230.10">
    <property type="match status" value="1"/>
</dbReference>
<keyword evidence="3 7" id="KW-0540">Nuclease</keyword>
<comment type="subunit">
    <text evidence="7">Consists of a catalytic RNA component (M1 or rnpB) and a protein subunit.</text>
</comment>
<proteinExistence type="inferred from homology"/>
<dbReference type="InterPro" id="IPR020539">
    <property type="entry name" value="RNase_P_CS"/>
</dbReference>
<keyword evidence="6 7" id="KW-0694">RNA-binding</keyword>
<organism evidence="10 11">
    <name type="scientific">Hyphomicrobium denitrificans (strain ATCC 51888 / DSM 1869 / NCIMB 11706 / TK 0415)</name>
    <dbReference type="NCBI Taxonomy" id="582899"/>
    <lineage>
        <taxon>Bacteria</taxon>
        <taxon>Pseudomonadati</taxon>
        <taxon>Pseudomonadota</taxon>
        <taxon>Alphaproteobacteria</taxon>
        <taxon>Hyphomicrobiales</taxon>
        <taxon>Hyphomicrobiaceae</taxon>
        <taxon>Hyphomicrobium</taxon>
    </lineage>
</organism>
<evidence type="ECO:0000313" key="11">
    <source>
        <dbReference type="Proteomes" id="UP000002033"/>
    </source>
</evidence>
<dbReference type="Proteomes" id="UP000002033">
    <property type="component" value="Chromosome"/>
</dbReference>
<dbReference type="AlphaFoldDB" id="D8JXN5"/>
<protein>
    <recommendedName>
        <fullName evidence="7 8">Ribonuclease P protein component</fullName>
        <shortName evidence="7">RNase P protein</shortName>
        <shortName evidence="7">RNaseP protein</shortName>
        <ecNumber evidence="7 8">3.1.26.5</ecNumber>
    </recommendedName>
    <alternativeName>
        <fullName evidence="7">Protein C5</fullName>
    </alternativeName>
</protein>
<keyword evidence="5 7" id="KW-0378">Hydrolase</keyword>
<dbReference type="InterPro" id="IPR014721">
    <property type="entry name" value="Ribsml_uS5_D2-typ_fold_subgr"/>
</dbReference>
<evidence type="ECO:0000256" key="6">
    <source>
        <dbReference type="ARBA" id="ARBA00022884"/>
    </source>
</evidence>
<comment type="similarity">
    <text evidence="7">Belongs to the RnpA family.</text>
</comment>
<dbReference type="GO" id="GO:0001682">
    <property type="term" value="P:tRNA 5'-leader removal"/>
    <property type="evidence" value="ECO:0007669"/>
    <property type="project" value="UniProtKB-UniRule"/>
</dbReference>
<dbReference type="Pfam" id="PF00825">
    <property type="entry name" value="Ribonuclease_P"/>
    <property type="match status" value="1"/>
</dbReference>
<comment type="function">
    <text evidence="1 7">RNaseP catalyzes the removal of the 5'-leader sequence from pre-tRNA to produce the mature 5'-terminus. It can also cleave other RNA substrates such as 4.5S RNA. The protein component plays an auxiliary but essential role in vivo by binding to the 5'-leader sequence and broadening the substrate specificity of the ribozyme.</text>
</comment>
<dbReference type="EC" id="3.1.26.5" evidence="7 8"/>
<evidence type="ECO:0000256" key="7">
    <source>
        <dbReference type="HAMAP-Rule" id="MF_00227"/>
    </source>
</evidence>
<accession>D8JXN5</accession>
<dbReference type="HOGENOM" id="CLU_117179_6_0_5"/>
<evidence type="ECO:0000256" key="1">
    <source>
        <dbReference type="ARBA" id="ARBA00002663"/>
    </source>
</evidence>
<dbReference type="InterPro" id="IPR000100">
    <property type="entry name" value="RNase_P"/>
</dbReference>
<evidence type="ECO:0000313" key="10">
    <source>
        <dbReference type="EMBL" id="ADJ25216.1"/>
    </source>
</evidence>
<dbReference type="NCBIfam" id="TIGR00188">
    <property type="entry name" value="rnpA"/>
    <property type="match status" value="1"/>
</dbReference>
<dbReference type="eggNOG" id="COG0594">
    <property type="taxonomic scope" value="Bacteria"/>
</dbReference>
<evidence type="ECO:0000256" key="3">
    <source>
        <dbReference type="ARBA" id="ARBA00022722"/>
    </source>
</evidence>
<dbReference type="GO" id="GO:0000049">
    <property type="term" value="F:tRNA binding"/>
    <property type="evidence" value="ECO:0007669"/>
    <property type="project" value="UniProtKB-UniRule"/>
</dbReference>
<evidence type="ECO:0000256" key="4">
    <source>
        <dbReference type="ARBA" id="ARBA00022759"/>
    </source>
</evidence>
<feature type="compositionally biased region" description="Basic and acidic residues" evidence="9">
    <location>
        <begin position="131"/>
        <end position="142"/>
    </location>
</feature>
<dbReference type="PANTHER" id="PTHR33992:SF1">
    <property type="entry name" value="RIBONUCLEASE P PROTEIN COMPONENT"/>
    <property type="match status" value="1"/>
</dbReference>
<dbReference type="SUPFAM" id="SSF54211">
    <property type="entry name" value="Ribosomal protein S5 domain 2-like"/>
    <property type="match status" value="1"/>
</dbReference>
<keyword evidence="2 7" id="KW-0819">tRNA processing</keyword>
<feature type="region of interest" description="Disordered" evidence="9">
    <location>
        <begin position="131"/>
        <end position="154"/>
    </location>
</feature>
<keyword evidence="4 7" id="KW-0255">Endonuclease</keyword>
<gene>
    <name evidence="7" type="primary">rnpA</name>
    <name evidence="10" type="ordered locus">Hden_3423</name>
</gene>
<reference evidence="11" key="1">
    <citation type="journal article" date="2011" name="J. Bacteriol.">
        <title>Genome sequences of eight morphologically diverse alphaproteobacteria.</title>
        <authorList>
            <consortium name="US DOE Joint Genome Institute"/>
            <person name="Brown P.J."/>
            <person name="Kysela D.T."/>
            <person name="Buechlein A."/>
            <person name="Hemmerich C."/>
            <person name="Brun Y.V."/>
        </authorList>
    </citation>
    <scope>NUCLEOTIDE SEQUENCE [LARGE SCALE GENOMIC DNA]</scope>
    <source>
        <strain evidence="11">ATCC 51888 / DSM 1869 / NCIB 11706 / TK 0415</strain>
    </source>
</reference>
<sequence>MSRLPAAFARPSVLEARIPTLQTLKSRPEFLAVRGGRRSSTPAFLIEVRERPATENGGTARFGFTITKKIGNAVTRNRIRRRLKAAFAATAEGRARPSCDYVIVARHAALDRPFAALLEDVARAFAALHDNAKRSRSGEARPRPGKTVASKGST</sequence>
<comment type="catalytic activity">
    <reaction evidence="7">
        <text>Endonucleolytic cleavage of RNA, removing 5'-extranucleotides from tRNA precursor.</text>
        <dbReference type="EC" id="3.1.26.5"/>
    </reaction>
</comment>
<dbReference type="GO" id="GO:0042781">
    <property type="term" value="F:3'-tRNA processing endoribonuclease activity"/>
    <property type="evidence" value="ECO:0007669"/>
    <property type="project" value="TreeGrafter"/>
</dbReference>